<evidence type="ECO:0000256" key="9">
    <source>
        <dbReference type="ARBA" id="ARBA00022801"/>
    </source>
</evidence>
<keyword evidence="16" id="KW-1185">Reference proteome</keyword>
<dbReference type="Pfam" id="PF13359">
    <property type="entry name" value="DDE_Tnp_4"/>
    <property type="match status" value="1"/>
</dbReference>
<feature type="compositionally biased region" description="Basic and acidic residues" evidence="13">
    <location>
        <begin position="303"/>
        <end position="312"/>
    </location>
</feature>
<evidence type="ECO:0000256" key="7">
    <source>
        <dbReference type="ARBA" id="ARBA00022722"/>
    </source>
</evidence>
<evidence type="ECO:0000256" key="11">
    <source>
        <dbReference type="ARBA" id="ARBA00030126"/>
    </source>
</evidence>
<keyword evidence="8" id="KW-0479">Metal-binding</keyword>
<dbReference type="InterPro" id="IPR045249">
    <property type="entry name" value="HARBI1-like"/>
</dbReference>
<comment type="subcellular location">
    <subcellularLocation>
        <location evidence="3">Cytoplasm</location>
    </subcellularLocation>
    <subcellularLocation>
        <location evidence="2">Nucleus</location>
    </subcellularLocation>
</comment>
<reference evidence="15 16" key="1">
    <citation type="submission" date="2020-04" db="EMBL/GenBank/DDBJ databases">
        <authorList>
            <person name="Wallbank WR R."/>
            <person name="Pardo Diaz C."/>
            <person name="Kozak K."/>
            <person name="Martin S."/>
            <person name="Jiggins C."/>
            <person name="Moest M."/>
            <person name="Warren A I."/>
            <person name="Byers J.R.P. K."/>
            <person name="Montejo-Kovacevich G."/>
            <person name="Yen C E."/>
        </authorList>
    </citation>
    <scope>NUCLEOTIDE SEQUENCE [LARGE SCALE GENOMIC DNA]</scope>
</reference>
<evidence type="ECO:0000256" key="5">
    <source>
        <dbReference type="ARBA" id="ARBA00015519"/>
    </source>
</evidence>
<evidence type="ECO:0000313" key="15">
    <source>
        <dbReference type="EMBL" id="CAB3221739.1"/>
    </source>
</evidence>
<dbReference type="PRINTS" id="PR02086">
    <property type="entry name" value="PUTNUCHARBI1"/>
</dbReference>
<feature type="region of interest" description="Disordered" evidence="13">
    <location>
        <begin position="234"/>
        <end position="319"/>
    </location>
</feature>
<dbReference type="PANTHER" id="PTHR22930">
    <property type="match status" value="1"/>
</dbReference>
<comment type="similarity">
    <text evidence="4">Belongs to the HARBI1 family.</text>
</comment>
<organism evidence="15 16">
    <name type="scientific">Arctia plantaginis</name>
    <name type="common">Wood tiger moth</name>
    <name type="synonym">Phalaena plantaginis</name>
    <dbReference type="NCBI Taxonomy" id="874455"/>
    <lineage>
        <taxon>Eukaryota</taxon>
        <taxon>Metazoa</taxon>
        <taxon>Ecdysozoa</taxon>
        <taxon>Arthropoda</taxon>
        <taxon>Hexapoda</taxon>
        <taxon>Insecta</taxon>
        <taxon>Pterygota</taxon>
        <taxon>Neoptera</taxon>
        <taxon>Endopterygota</taxon>
        <taxon>Lepidoptera</taxon>
        <taxon>Glossata</taxon>
        <taxon>Ditrysia</taxon>
        <taxon>Noctuoidea</taxon>
        <taxon>Erebidae</taxon>
        <taxon>Arctiinae</taxon>
        <taxon>Arctia</taxon>
    </lineage>
</organism>
<evidence type="ECO:0000256" key="6">
    <source>
        <dbReference type="ARBA" id="ARBA00022490"/>
    </source>
</evidence>
<dbReference type="PANTHER" id="PTHR22930:SF253">
    <property type="entry name" value="NUCLEASE HARBI1-RELATED"/>
    <property type="match status" value="1"/>
</dbReference>
<evidence type="ECO:0000256" key="2">
    <source>
        <dbReference type="ARBA" id="ARBA00004123"/>
    </source>
</evidence>
<evidence type="ECO:0000313" key="16">
    <source>
        <dbReference type="Proteomes" id="UP000494106"/>
    </source>
</evidence>
<keyword evidence="7" id="KW-0540">Nuclease</keyword>
<keyword evidence="9" id="KW-0378">Hydrolase</keyword>
<dbReference type="GO" id="GO:0005737">
    <property type="term" value="C:cytoplasm"/>
    <property type="evidence" value="ECO:0007669"/>
    <property type="project" value="UniProtKB-SubCell"/>
</dbReference>
<evidence type="ECO:0000256" key="12">
    <source>
        <dbReference type="ARBA" id="ARBA00045850"/>
    </source>
</evidence>
<evidence type="ECO:0000256" key="3">
    <source>
        <dbReference type="ARBA" id="ARBA00004496"/>
    </source>
</evidence>
<keyword evidence="10" id="KW-0539">Nucleus</keyword>
<keyword evidence="6" id="KW-0963">Cytoplasm</keyword>
<evidence type="ECO:0000256" key="13">
    <source>
        <dbReference type="SAM" id="MobiDB-lite"/>
    </source>
</evidence>
<evidence type="ECO:0000256" key="4">
    <source>
        <dbReference type="ARBA" id="ARBA00006958"/>
    </source>
</evidence>
<dbReference type="OrthoDB" id="6620223at2759"/>
<dbReference type="InterPro" id="IPR027806">
    <property type="entry name" value="HARBI1_dom"/>
</dbReference>
<feature type="domain" description="DDE Tnp4" evidence="14">
    <location>
        <begin position="17"/>
        <end position="132"/>
    </location>
</feature>
<accession>A0A8S0YQI1</accession>
<feature type="compositionally biased region" description="Low complexity" evidence="13">
    <location>
        <begin position="256"/>
        <end position="271"/>
    </location>
</feature>
<evidence type="ECO:0000256" key="1">
    <source>
        <dbReference type="ARBA" id="ARBA00001968"/>
    </source>
</evidence>
<dbReference type="AlphaFoldDB" id="A0A8S0YQI1"/>
<gene>
    <name evidence="15" type="ORF">APLA_LOCUS694</name>
</gene>
<dbReference type="GO" id="GO:0046872">
    <property type="term" value="F:metal ion binding"/>
    <property type="evidence" value="ECO:0007669"/>
    <property type="project" value="UniProtKB-KW"/>
</dbReference>
<dbReference type="EMBL" id="CADEBC010000069">
    <property type="protein sequence ID" value="CAB3221739.1"/>
    <property type="molecule type" value="Genomic_DNA"/>
</dbReference>
<dbReference type="GO" id="GO:0005634">
    <property type="term" value="C:nucleus"/>
    <property type="evidence" value="ECO:0007669"/>
    <property type="project" value="UniProtKB-SubCell"/>
</dbReference>
<sequence length="343" mass="38645">MTEFQELFNMPNTLGAVDGTHISIAKPSINHPTAPGNLFYNRKGFYSINCQIVCSAKGKIIGLNPNFPGSTHDAAIWRASTINHFLKSNFLSGERNQWLLGDKGYPLQPWLMTPLMAPTTEAERAYNNYALNDDNHYDVEIQDQVMASRESLIESHHEECESDDTILMSQEFGSTALDFIEDDPVTLKEVHEHMIRSPPPTSCWPHDTLSYRASSAFDFAGDSPVSFSAFSVNSQEKELLSGRSPRRGARSDETRNNNNSGRPRSSRSASPRSHDLTLCGRPLSLPGESHLRNALSRKQHSQPSERSERSERFSLLQHPRPLRRAHCNRRDDDSVHLVQDCDK</sequence>
<evidence type="ECO:0000259" key="14">
    <source>
        <dbReference type="Pfam" id="PF13359"/>
    </source>
</evidence>
<name>A0A8S0YQI1_ARCPL</name>
<dbReference type="GO" id="GO:0004518">
    <property type="term" value="F:nuclease activity"/>
    <property type="evidence" value="ECO:0007669"/>
    <property type="project" value="UniProtKB-KW"/>
</dbReference>
<dbReference type="InterPro" id="IPR026103">
    <property type="entry name" value="HARBI1_animal"/>
</dbReference>
<dbReference type="Proteomes" id="UP000494106">
    <property type="component" value="Unassembled WGS sequence"/>
</dbReference>
<comment type="cofactor">
    <cofactor evidence="1">
        <name>a divalent metal cation</name>
        <dbReference type="ChEBI" id="CHEBI:60240"/>
    </cofactor>
</comment>
<dbReference type="GO" id="GO:0016787">
    <property type="term" value="F:hydrolase activity"/>
    <property type="evidence" value="ECO:0007669"/>
    <property type="project" value="UniProtKB-KW"/>
</dbReference>
<proteinExistence type="inferred from homology"/>
<evidence type="ECO:0000256" key="10">
    <source>
        <dbReference type="ARBA" id="ARBA00023242"/>
    </source>
</evidence>
<comment type="caution">
    <text evidence="15">The sequence shown here is derived from an EMBL/GenBank/DDBJ whole genome shotgun (WGS) entry which is preliminary data.</text>
</comment>
<protein>
    <recommendedName>
        <fullName evidence="5">Putative nuclease HARBI1</fullName>
    </recommendedName>
    <alternativeName>
        <fullName evidence="11">Harbinger transposase-derived nuclease</fullName>
    </alternativeName>
</protein>
<evidence type="ECO:0000256" key="8">
    <source>
        <dbReference type="ARBA" id="ARBA00022723"/>
    </source>
</evidence>
<comment type="function">
    <text evidence="12">Transposase-derived protein that may have nuclease activity. Does not have transposase activity.</text>
</comment>